<dbReference type="KEGG" id="bbel:109473704"/>
<keyword evidence="2" id="KW-0732">Signal</keyword>
<reference evidence="7 8" key="1">
    <citation type="submission" date="2025-04" db="UniProtKB">
        <authorList>
            <consortium name="RefSeq"/>
        </authorList>
    </citation>
    <scope>IDENTIFICATION</scope>
    <source>
        <tissue evidence="7 8">Gonad</tissue>
    </source>
</reference>
<evidence type="ECO:0000256" key="1">
    <source>
        <dbReference type="SAM" id="MobiDB-lite"/>
    </source>
</evidence>
<sequence length="835" mass="93794">MAGCGNASVLVCLVTLLVTWTLVASKEFGVVNTVPSAEFEGFVGSPSTLTAVYFHKRQLPRLQHFLKAFNESASFMKPYQVQFGRVNCNQDPVASYCDKPDVDQSVFILRNDRVEAKFPLDTMYDKDSISSNIFQVLLSSEVPVLQTGIDLKHQQQRYMGDRDIIFSWQRAIGTYEHRVFMEFAFAYGTTYRFAFATDKKVAEDADLRDAKTVKEPALWVLHCSEEEKVVTVQTDKTCRNTRFRHPIILSDVLAFLRSLKTPYYIDMPRNQEPIPYDSMNLHLTYVVTDNSNEHEAREMADKLGKALRGQAGVILLNIDVVPESTLESLATDTERLREVPVVAVQLNGQDNLNYMHHFSEDPLVEDIETLISEHGGTKKKRTIQEDYEDVPEQEVEDDVVAEAVYRSKYTPLDLTYAPALTDKTFPVILKEKPLLVVVFYLSWEARSAAFLASYSEASLALKDDTSDSSPLARVACDDWPDVCQLNNVTSYPVTKVYRDGQYQKDYKGMLETTALVNFVKLLQLPAPAELKTVKEVTNFKNLLSAGITDTVVLGLTGQEDQAEIKTFTSAAHEQQGEFLLGLVKDKALAQEVGSMYGSSVPGVVVVKKSDKYQPFKLFSGKVFHKPSLLKFIRLASLPVFPELTAKNFPSFFIQDKPFVILFGGRGEELESIGQIAATEELPVIFCQMNVFTADSLGADLLQSYAPNAGLPALVMIQHKTGGVFEYPYPNDLSKDKVTSWVRGCEKGDILANSELEEELWGPMMPGYDFLTFLDVEGDSAKQKTDVHDHGEFVQSDEHEPEDEEPEELEEDIPTEGSRLSKPEVKVHKHTEHTEL</sequence>
<dbReference type="GeneID" id="109473704"/>
<evidence type="ECO:0000256" key="2">
    <source>
        <dbReference type="SAM" id="SignalP"/>
    </source>
</evidence>
<dbReference type="InterPro" id="IPR057639">
    <property type="entry name" value="TXNDC16_N"/>
</dbReference>
<feature type="region of interest" description="Disordered" evidence="1">
    <location>
        <begin position="781"/>
        <end position="835"/>
    </location>
</feature>
<dbReference type="InterPro" id="IPR040090">
    <property type="entry name" value="TXNDC16"/>
</dbReference>
<dbReference type="InterPro" id="IPR013766">
    <property type="entry name" value="Thioredoxin_domain"/>
</dbReference>
<evidence type="ECO:0000313" key="6">
    <source>
        <dbReference type="Proteomes" id="UP000515135"/>
    </source>
</evidence>
<evidence type="ECO:0000259" key="5">
    <source>
        <dbReference type="Pfam" id="PF24509"/>
    </source>
</evidence>
<feature type="domain" description="TXNDC16 second thioredoxin-like" evidence="5">
    <location>
        <begin position="136"/>
        <end position="262"/>
    </location>
</feature>
<dbReference type="Pfam" id="PF24508">
    <property type="entry name" value="TXNDC16_N"/>
    <property type="match status" value="1"/>
</dbReference>
<proteinExistence type="predicted"/>
<dbReference type="Pfam" id="PF24509">
    <property type="entry name" value="TXNDC16_2nd"/>
    <property type="match status" value="1"/>
</dbReference>
<feature type="domain" description="Thioredoxin" evidence="3">
    <location>
        <begin position="420"/>
        <end position="520"/>
    </location>
</feature>
<evidence type="ECO:0000313" key="9">
    <source>
        <dbReference type="RefSeq" id="XP_019629231.1"/>
    </source>
</evidence>
<evidence type="ECO:0000313" key="7">
    <source>
        <dbReference type="RefSeq" id="XP_019629228.1"/>
    </source>
</evidence>
<gene>
    <name evidence="7 8 9" type="primary">LOC109473704</name>
</gene>
<feature type="domain" description="TXNDC16 N-terminal" evidence="4">
    <location>
        <begin position="35"/>
        <end position="133"/>
    </location>
</feature>
<feature type="chain" id="PRO_5044647564" evidence="2">
    <location>
        <begin position="26"/>
        <end position="835"/>
    </location>
</feature>
<dbReference type="SUPFAM" id="SSF52833">
    <property type="entry name" value="Thioredoxin-like"/>
    <property type="match status" value="2"/>
</dbReference>
<dbReference type="InterPro" id="IPR036249">
    <property type="entry name" value="Thioredoxin-like_sf"/>
</dbReference>
<dbReference type="Pfam" id="PF00085">
    <property type="entry name" value="Thioredoxin"/>
    <property type="match status" value="1"/>
</dbReference>
<dbReference type="PANTHER" id="PTHR22699">
    <property type="entry name" value="THIOREDOXIN DOMAIN-CONTAINING PROTEIN 16"/>
    <property type="match status" value="1"/>
</dbReference>
<dbReference type="CDD" id="cd02961">
    <property type="entry name" value="PDI_a_family"/>
    <property type="match status" value="1"/>
</dbReference>
<feature type="compositionally biased region" description="Acidic residues" evidence="1">
    <location>
        <begin position="798"/>
        <end position="813"/>
    </location>
</feature>
<dbReference type="OrthoDB" id="427280at2759"/>
<name>A0A6P4YIL4_BRABE</name>
<dbReference type="RefSeq" id="XP_019629231.1">
    <property type="nucleotide sequence ID" value="XM_019773672.1"/>
</dbReference>
<dbReference type="RefSeq" id="XP_019629230.1">
    <property type="nucleotide sequence ID" value="XM_019773671.1"/>
</dbReference>
<evidence type="ECO:0000259" key="4">
    <source>
        <dbReference type="Pfam" id="PF24508"/>
    </source>
</evidence>
<evidence type="ECO:0000259" key="3">
    <source>
        <dbReference type="Pfam" id="PF00085"/>
    </source>
</evidence>
<feature type="compositionally biased region" description="Basic and acidic residues" evidence="1">
    <location>
        <begin position="818"/>
        <end position="835"/>
    </location>
</feature>
<dbReference type="Gene3D" id="3.40.30.10">
    <property type="entry name" value="Glutaredoxin"/>
    <property type="match status" value="3"/>
</dbReference>
<feature type="compositionally biased region" description="Basic and acidic residues" evidence="1">
    <location>
        <begin position="781"/>
        <end position="797"/>
    </location>
</feature>
<dbReference type="InterPro" id="IPR057642">
    <property type="entry name" value="TXNDC16_2nd"/>
</dbReference>
<dbReference type="RefSeq" id="XP_019629228.1">
    <property type="nucleotide sequence ID" value="XM_019773669.1"/>
</dbReference>
<organism evidence="6 8">
    <name type="scientific">Branchiostoma belcheri</name>
    <name type="common">Amphioxus</name>
    <dbReference type="NCBI Taxonomy" id="7741"/>
    <lineage>
        <taxon>Eukaryota</taxon>
        <taxon>Metazoa</taxon>
        <taxon>Chordata</taxon>
        <taxon>Cephalochordata</taxon>
        <taxon>Leptocardii</taxon>
        <taxon>Amphioxiformes</taxon>
        <taxon>Branchiostomatidae</taxon>
        <taxon>Branchiostoma</taxon>
    </lineage>
</organism>
<dbReference type="AlphaFoldDB" id="A0A6P4YIL4"/>
<evidence type="ECO:0000313" key="8">
    <source>
        <dbReference type="RefSeq" id="XP_019629230.1"/>
    </source>
</evidence>
<accession>A0A6P4YIL4</accession>
<feature type="signal peptide" evidence="2">
    <location>
        <begin position="1"/>
        <end position="25"/>
    </location>
</feature>
<keyword evidence="6" id="KW-1185">Reference proteome</keyword>
<dbReference type="PANTHER" id="PTHR22699:SF1">
    <property type="entry name" value="THIOREDOXIN DOMAIN-CONTAINING PROTEIN 16"/>
    <property type="match status" value="1"/>
</dbReference>
<dbReference type="Pfam" id="PF13848">
    <property type="entry name" value="Thioredoxin_6"/>
    <property type="match status" value="1"/>
</dbReference>
<dbReference type="Proteomes" id="UP000515135">
    <property type="component" value="Unplaced"/>
</dbReference>
<protein>
    <submittedName>
        <fullName evidence="7">Thioredoxin domain-containing protein 16-like isoform X1</fullName>
    </submittedName>
    <submittedName>
        <fullName evidence="8">Thioredoxin domain-containing protein 16-like isoform X2</fullName>
    </submittedName>
    <submittedName>
        <fullName evidence="9">Thioredoxin domain-containing protein 16-like isoform X3</fullName>
    </submittedName>
</protein>